<comment type="caution">
    <text evidence="1">The sequence shown here is derived from an EMBL/GenBank/DDBJ whole genome shotgun (WGS) entry which is preliminary data.</text>
</comment>
<dbReference type="RefSeq" id="WP_073795478.1">
    <property type="nucleotide sequence ID" value="NZ_LFBV01000012.1"/>
</dbReference>
<gene>
    <name evidence="1" type="ORF">AB852_35455</name>
</gene>
<dbReference type="AlphaFoldDB" id="A0A1Q4UY40"/>
<reference evidence="1 2" key="1">
    <citation type="submission" date="2015-06" db="EMBL/GenBank/DDBJ databases">
        <title>Cloning and characterization of the uncialamcin biosynthetic gene cluster.</title>
        <authorList>
            <person name="Yan X."/>
            <person name="Huang T."/>
            <person name="Ge H."/>
            <person name="Shen B."/>
        </authorList>
    </citation>
    <scope>NUCLEOTIDE SEQUENCE [LARGE SCALE GENOMIC DNA]</scope>
    <source>
        <strain evidence="1 2">DCA2648</strain>
    </source>
</reference>
<keyword evidence="2" id="KW-1185">Reference proteome</keyword>
<dbReference type="Proteomes" id="UP000186455">
    <property type="component" value="Unassembled WGS sequence"/>
</dbReference>
<organism evidence="1 2">
    <name type="scientific">Streptomyces uncialis</name>
    <dbReference type="NCBI Taxonomy" id="1048205"/>
    <lineage>
        <taxon>Bacteria</taxon>
        <taxon>Bacillati</taxon>
        <taxon>Actinomycetota</taxon>
        <taxon>Actinomycetes</taxon>
        <taxon>Kitasatosporales</taxon>
        <taxon>Streptomycetaceae</taxon>
        <taxon>Streptomyces</taxon>
    </lineage>
</organism>
<proteinExistence type="predicted"/>
<evidence type="ECO:0000313" key="2">
    <source>
        <dbReference type="Proteomes" id="UP000186455"/>
    </source>
</evidence>
<sequence>MTGEIMALFACADCKAEFTECPDCVCTIRIDPLTGLPPDVIRVDGRAVYNPDFDPEALHRSVKSPVCDACVKVRNTLIREGVSEPQLLKQGIFTLATDRHQTAHL</sequence>
<dbReference type="EMBL" id="LFBV01000012">
    <property type="protein sequence ID" value="OKH90466.1"/>
    <property type="molecule type" value="Genomic_DNA"/>
</dbReference>
<accession>A0A1Q4UY40</accession>
<protein>
    <submittedName>
        <fullName evidence="1">Uncharacterized protein</fullName>
    </submittedName>
</protein>
<dbReference type="STRING" id="1048205.AB852_35455"/>
<name>A0A1Q4UY40_9ACTN</name>
<evidence type="ECO:0000313" key="1">
    <source>
        <dbReference type="EMBL" id="OKH90466.1"/>
    </source>
</evidence>